<dbReference type="EMBL" id="JYDS01005294">
    <property type="protein sequence ID" value="KRY94505.1"/>
    <property type="molecule type" value="Genomic_DNA"/>
</dbReference>
<feature type="non-terminal residue" evidence="1">
    <location>
        <position position="1"/>
    </location>
</feature>
<dbReference type="Proteomes" id="UP000054805">
    <property type="component" value="Unassembled WGS sequence"/>
</dbReference>
<evidence type="ECO:0000313" key="2">
    <source>
        <dbReference type="Proteomes" id="UP000054805"/>
    </source>
</evidence>
<feature type="non-terminal residue" evidence="1">
    <location>
        <position position="40"/>
    </location>
</feature>
<proteinExistence type="predicted"/>
<sequence length="40" mass="4840">LTSKRKKDLICKMLSTCTNKQSRHNRRVWLLQRCSFLKMS</sequence>
<gene>
    <name evidence="1" type="ORF">T4B_1790</name>
</gene>
<protein>
    <submittedName>
        <fullName evidence="1">Uncharacterized protein</fullName>
    </submittedName>
</protein>
<comment type="caution">
    <text evidence="1">The sequence shown here is derived from an EMBL/GenBank/DDBJ whole genome shotgun (WGS) entry which is preliminary data.</text>
</comment>
<name>A0A0V1G8D3_TRIPS</name>
<accession>A0A0V1G8D3</accession>
<evidence type="ECO:0000313" key="1">
    <source>
        <dbReference type="EMBL" id="KRY94505.1"/>
    </source>
</evidence>
<dbReference type="AlphaFoldDB" id="A0A0V1G8D3"/>
<organism evidence="1 2">
    <name type="scientific">Trichinella pseudospiralis</name>
    <name type="common">Parasitic roundworm</name>
    <dbReference type="NCBI Taxonomy" id="6337"/>
    <lineage>
        <taxon>Eukaryota</taxon>
        <taxon>Metazoa</taxon>
        <taxon>Ecdysozoa</taxon>
        <taxon>Nematoda</taxon>
        <taxon>Enoplea</taxon>
        <taxon>Dorylaimia</taxon>
        <taxon>Trichinellida</taxon>
        <taxon>Trichinellidae</taxon>
        <taxon>Trichinella</taxon>
    </lineage>
</organism>
<keyword evidence="2" id="KW-1185">Reference proteome</keyword>
<reference evidence="1 2" key="1">
    <citation type="submission" date="2015-01" db="EMBL/GenBank/DDBJ databases">
        <title>Evolution of Trichinella species and genotypes.</title>
        <authorList>
            <person name="Korhonen P.K."/>
            <person name="Edoardo P."/>
            <person name="Giuseppe L.R."/>
            <person name="Gasser R.B."/>
        </authorList>
    </citation>
    <scope>NUCLEOTIDE SEQUENCE [LARGE SCALE GENOMIC DNA]</scope>
    <source>
        <strain evidence="1">ISS588</strain>
    </source>
</reference>